<dbReference type="Proteomes" id="UP000250235">
    <property type="component" value="Unassembled WGS sequence"/>
</dbReference>
<dbReference type="EMBL" id="KV004051">
    <property type="protein sequence ID" value="KZV35778.1"/>
    <property type="molecule type" value="Genomic_DNA"/>
</dbReference>
<reference evidence="1 2" key="1">
    <citation type="journal article" date="2015" name="Proc. Natl. Acad. Sci. U.S.A.">
        <title>The resurrection genome of Boea hygrometrica: A blueprint for survival of dehydration.</title>
        <authorList>
            <person name="Xiao L."/>
            <person name="Yang G."/>
            <person name="Zhang L."/>
            <person name="Yang X."/>
            <person name="Zhao S."/>
            <person name="Ji Z."/>
            <person name="Zhou Q."/>
            <person name="Hu M."/>
            <person name="Wang Y."/>
            <person name="Chen M."/>
            <person name="Xu Y."/>
            <person name="Jin H."/>
            <person name="Xiao X."/>
            <person name="Hu G."/>
            <person name="Bao F."/>
            <person name="Hu Y."/>
            <person name="Wan P."/>
            <person name="Li L."/>
            <person name="Deng X."/>
            <person name="Kuang T."/>
            <person name="Xiang C."/>
            <person name="Zhu J.K."/>
            <person name="Oliver M.J."/>
            <person name="He Y."/>
        </authorList>
    </citation>
    <scope>NUCLEOTIDE SEQUENCE [LARGE SCALE GENOMIC DNA]</scope>
    <source>
        <strain evidence="2">cv. XS01</strain>
    </source>
</reference>
<evidence type="ECO:0000313" key="2">
    <source>
        <dbReference type="Proteomes" id="UP000250235"/>
    </source>
</evidence>
<organism evidence="1 2">
    <name type="scientific">Dorcoceras hygrometricum</name>
    <dbReference type="NCBI Taxonomy" id="472368"/>
    <lineage>
        <taxon>Eukaryota</taxon>
        <taxon>Viridiplantae</taxon>
        <taxon>Streptophyta</taxon>
        <taxon>Embryophyta</taxon>
        <taxon>Tracheophyta</taxon>
        <taxon>Spermatophyta</taxon>
        <taxon>Magnoliopsida</taxon>
        <taxon>eudicotyledons</taxon>
        <taxon>Gunneridae</taxon>
        <taxon>Pentapetalae</taxon>
        <taxon>asterids</taxon>
        <taxon>lamiids</taxon>
        <taxon>Lamiales</taxon>
        <taxon>Gesneriaceae</taxon>
        <taxon>Didymocarpoideae</taxon>
        <taxon>Trichosporeae</taxon>
        <taxon>Loxocarpinae</taxon>
        <taxon>Dorcoceras</taxon>
    </lineage>
</organism>
<gene>
    <name evidence="1" type="ORF">F511_38124</name>
</gene>
<evidence type="ECO:0000313" key="1">
    <source>
        <dbReference type="EMBL" id="KZV35778.1"/>
    </source>
</evidence>
<keyword evidence="2" id="KW-1185">Reference proteome</keyword>
<accession>A0A2Z7BQ89</accession>
<sequence length="70" mass="7770">MMTKLLRQESVSVNNVDICDDMKNTELLQLKVKETGLLVLSQLAKKLILGIDYSKLIGSAVNIDDDAHLI</sequence>
<dbReference type="AlphaFoldDB" id="A0A2Z7BQ89"/>
<name>A0A2Z7BQ89_9LAMI</name>
<protein>
    <submittedName>
        <fullName evidence="1">Uncharacterized protein</fullName>
    </submittedName>
</protein>
<proteinExistence type="predicted"/>